<feature type="region of interest" description="Disordered" evidence="7">
    <location>
        <begin position="36"/>
        <end position="57"/>
    </location>
</feature>
<dbReference type="Proteomes" id="UP001161247">
    <property type="component" value="Chromosome 6"/>
</dbReference>
<dbReference type="GO" id="GO:0003723">
    <property type="term" value="F:RNA binding"/>
    <property type="evidence" value="ECO:0007669"/>
    <property type="project" value="TreeGrafter"/>
</dbReference>
<evidence type="ECO:0000256" key="5">
    <source>
        <dbReference type="ARBA" id="ARBA00022840"/>
    </source>
</evidence>
<keyword evidence="10" id="KW-1185">Reference proteome</keyword>
<keyword evidence="2" id="KW-0547">Nucleotide-binding</keyword>
<evidence type="ECO:0000256" key="3">
    <source>
        <dbReference type="ARBA" id="ARBA00022801"/>
    </source>
</evidence>
<keyword evidence="4" id="KW-0347">Helicase</keyword>
<evidence type="ECO:0000256" key="6">
    <source>
        <dbReference type="ARBA" id="ARBA00047984"/>
    </source>
</evidence>
<keyword evidence="5" id="KW-0067">ATP-binding</keyword>
<sequence>MQNVNNHSLRANLVLGYAVAAAAALSLSNPFMHLNKGSQKDNDEPGWGDESVKADDKKTLEKKPEENAKNLRAKYPSSHVLRTAFALQCFELSTNPGEFCCNNALHLKTMEEMSKLRKQLLQLIFSSKVSDWQSEFAWSHGEISDVESAWRDKDPLLDCQEEKILRLAILAGWADRVAKRTGNSTDGDKKVNAVRYQACSVKETVFLHPGSSLSKSAPKFLVYCDLLFTERPYIHGATCIEASWLAKYAQSMCSFSKPHSN</sequence>
<dbReference type="GO" id="GO:0016787">
    <property type="term" value="F:hydrolase activity"/>
    <property type="evidence" value="ECO:0007669"/>
    <property type="project" value="UniProtKB-KW"/>
</dbReference>
<evidence type="ECO:0000259" key="8">
    <source>
        <dbReference type="Pfam" id="PF07717"/>
    </source>
</evidence>
<dbReference type="EC" id="3.6.4.13" evidence="1"/>
<comment type="catalytic activity">
    <reaction evidence="6">
        <text>ATP + H2O = ADP + phosphate + H(+)</text>
        <dbReference type="Rhea" id="RHEA:13065"/>
        <dbReference type="ChEBI" id="CHEBI:15377"/>
        <dbReference type="ChEBI" id="CHEBI:15378"/>
        <dbReference type="ChEBI" id="CHEBI:30616"/>
        <dbReference type="ChEBI" id="CHEBI:43474"/>
        <dbReference type="ChEBI" id="CHEBI:456216"/>
        <dbReference type="EC" id="3.6.4.13"/>
    </reaction>
</comment>
<name>A0AAV1DRE6_OLDCO</name>
<dbReference type="AlphaFoldDB" id="A0AAV1DRE6"/>
<organism evidence="9 10">
    <name type="scientific">Oldenlandia corymbosa var. corymbosa</name>
    <dbReference type="NCBI Taxonomy" id="529605"/>
    <lineage>
        <taxon>Eukaryota</taxon>
        <taxon>Viridiplantae</taxon>
        <taxon>Streptophyta</taxon>
        <taxon>Embryophyta</taxon>
        <taxon>Tracheophyta</taxon>
        <taxon>Spermatophyta</taxon>
        <taxon>Magnoliopsida</taxon>
        <taxon>eudicotyledons</taxon>
        <taxon>Gunneridae</taxon>
        <taxon>Pentapetalae</taxon>
        <taxon>asterids</taxon>
        <taxon>lamiids</taxon>
        <taxon>Gentianales</taxon>
        <taxon>Rubiaceae</taxon>
        <taxon>Rubioideae</taxon>
        <taxon>Spermacoceae</taxon>
        <taxon>Hedyotis-Oldenlandia complex</taxon>
        <taxon>Oldenlandia</taxon>
    </lineage>
</organism>
<evidence type="ECO:0000313" key="10">
    <source>
        <dbReference type="Proteomes" id="UP001161247"/>
    </source>
</evidence>
<proteinExistence type="predicted"/>
<evidence type="ECO:0000256" key="2">
    <source>
        <dbReference type="ARBA" id="ARBA00022741"/>
    </source>
</evidence>
<reference evidence="9" key="1">
    <citation type="submission" date="2023-03" db="EMBL/GenBank/DDBJ databases">
        <authorList>
            <person name="Julca I."/>
        </authorList>
    </citation>
    <scope>NUCLEOTIDE SEQUENCE</scope>
</reference>
<dbReference type="Pfam" id="PF07717">
    <property type="entry name" value="OB_NTP_bind"/>
    <property type="match status" value="1"/>
</dbReference>
<dbReference type="InterPro" id="IPR011709">
    <property type="entry name" value="DEAD-box_helicase_OB_fold"/>
</dbReference>
<evidence type="ECO:0000256" key="7">
    <source>
        <dbReference type="SAM" id="MobiDB-lite"/>
    </source>
</evidence>
<dbReference type="EMBL" id="OX459123">
    <property type="protein sequence ID" value="CAI9109606.1"/>
    <property type="molecule type" value="Genomic_DNA"/>
</dbReference>
<protein>
    <recommendedName>
        <fullName evidence="1">RNA helicase</fullName>
        <ecNumber evidence="1">3.6.4.13</ecNumber>
    </recommendedName>
</protein>
<accession>A0AAV1DRE6</accession>
<gene>
    <name evidence="9" type="ORF">OLC1_LOCUS17462</name>
</gene>
<dbReference type="PANTHER" id="PTHR18934:SF99">
    <property type="entry name" value="ATP-DEPENDENT RNA HELICASE DHX37-RELATED"/>
    <property type="match status" value="1"/>
</dbReference>
<evidence type="ECO:0000313" key="9">
    <source>
        <dbReference type="EMBL" id="CAI9109606.1"/>
    </source>
</evidence>
<evidence type="ECO:0000256" key="4">
    <source>
        <dbReference type="ARBA" id="ARBA00022806"/>
    </source>
</evidence>
<dbReference type="GO" id="GO:0005524">
    <property type="term" value="F:ATP binding"/>
    <property type="evidence" value="ECO:0007669"/>
    <property type="project" value="UniProtKB-KW"/>
</dbReference>
<dbReference type="GO" id="GO:0005730">
    <property type="term" value="C:nucleolus"/>
    <property type="evidence" value="ECO:0007669"/>
    <property type="project" value="TreeGrafter"/>
</dbReference>
<dbReference type="GO" id="GO:0000462">
    <property type="term" value="P:maturation of SSU-rRNA from tricistronic rRNA transcript (SSU-rRNA, 5.8S rRNA, LSU-rRNA)"/>
    <property type="evidence" value="ECO:0007669"/>
    <property type="project" value="TreeGrafter"/>
</dbReference>
<dbReference type="PANTHER" id="PTHR18934">
    <property type="entry name" value="ATP-DEPENDENT RNA HELICASE"/>
    <property type="match status" value="1"/>
</dbReference>
<keyword evidence="3" id="KW-0378">Hydrolase</keyword>
<dbReference type="GO" id="GO:0003724">
    <property type="term" value="F:RNA helicase activity"/>
    <property type="evidence" value="ECO:0007669"/>
    <property type="project" value="UniProtKB-EC"/>
</dbReference>
<evidence type="ECO:0000256" key="1">
    <source>
        <dbReference type="ARBA" id="ARBA00012552"/>
    </source>
</evidence>
<feature type="domain" description="DEAD-box helicase OB fold" evidence="8">
    <location>
        <begin position="165"/>
        <end position="251"/>
    </location>
</feature>